<organism evidence="1 2">
    <name type="scientific">Limosilactobacillus pontis</name>
    <dbReference type="NCBI Taxonomy" id="35787"/>
    <lineage>
        <taxon>Bacteria</taxon>
        <taxon>Bacillati</taxon>
        <taxon>Bacillota</taxon>
        <taxon>Bacilli</taxon>
        <taxon>Lactobacillales</taxon>
        <taxon>Lactobacillaceae</taxon>
        <taxon>Limosilactobacillus</taxon>
    </lineage>
</organism>
<comment type="caution">
    <text evidence="1">The sequence shown here is derived from an EMBL/GenBank/DDBJ whole genome shotgun (WGS) entry which is preliminary data.</text>
</comment>
<proteinExistence type="predicted"/>
<reference evidence="2" key="1">
    <citation type="submission" date="2023-06" db="EMBL/GenBank/DDBJ databases">
        <title>Identification and characterization of horizontal gene transfer across gut microbiota members of farm animals based on homology search.</title>
        <authorList>
            <person name="Zeman M."/>
            <person name="Kubasova T."/>
            <person name="Jahodarova E."/>
            <person name="Nykrynova M."/>
            <person name="Rychlik I."/>
        </authorList>
    </citation>
    <scope>NUCLEOTIDE SEQUENCE [LARGE SCALE GENOMIC DNA]</scope>
    <source>
        <strain evidence="2">161_Gplus</strain>
    </source>
</reference>
<reference evidence="1 2" key="2">
    <citation type="submission" date="2023-06" db="EMBL/GenBank/DDBJ databases">
        <authorList>
            <person name="Zeman M."/>
            <person name="Kubasova T."/>
            <person name="Jahodarova E."/>
            <person name="Nykrynova M."/>
            <person name="Rychlik I."/>
        </authorList>
    </citation>
    <scope>NUCLEOTIDE SEQUENCE [LARGE SCALE GENOMIC DNA]</scope>
    <source>
        <strain evidence="1 2">161_Gplus</strain>
    </source>
</reference>
<dbReference type="RefSeq" id="WP_289586430.1">
    <property type="nucleotide sequence ID" value="NZ_JAUDDW010000032.1"/>
</dbReference>
<accession>A0ABT7UZ92</accession>
<dbReference type="EMBL" id="JAUDDW010000032">
    <property type="protein sequence ID" value="MDM8267023.1"/>
    <property type="molecule type" value="Genomic_DNA"/>
</dbReference>
<dbReference type="Proteomes" id="UP001529343">
    <property type="component" value="Unassembled WGS sequence"/>
</dbReference>
<gene>
    <name evidence="1" type="ORF">QUW44_07660</name>
</gene>
<sequence length="209" mass="24181">MRVDINRKEENKIKNIVLMATSGGAGKDTVADYIVNELSNGKYVKRALGDPIHKLSEKYCRGKVERHHLQDVGEQMRKIFGEDVWMRDVDQFISESDKDVVIPDIRKLIEFAHYRTEKGYLPLYIKVDEDVAKKRLIERDGSYNEEDLQRGIESQMRFIESLPVEKVGNTGLMRTIGSSVFRDIYIVDNSSSLSNLKVQLNEWWRVING</sequence>
<dbReference type="SUPFAM" id="SSF52540">
    <property type="entry name" value="P-loop containing nucleoside triphosphate hydrolases"/>
    <property type="match status" value="1"/>
</dbReference>
<dbReference type="InterPro" id="IPR027417">
    <property type="entry name" value="P-loop_NTPase"/>
</dbReference>
<keyword evidence="2" id="KW-1185">Reference proteome</keyword>
<evidence type="ECO:0000313" key="1">
    <source>
        <dbReference type="EMBL" id="MDM8267023.1"/>
    </source>
</evidence>
<dbReference type="Gene3D" id="3.40.50.300">
    <property type="entry name" value="P-loop containing nucleotide triphosphate hydrolases"/>
    <property type="match status" value="1"/>
</dbReference>
<evidence type="ECO:0000313" key="2">
    <source>
        <dbReference type="Proteomes" id="UP001529343"/>
    </source>
</evidence>
<name>A0ABT7UZ92_9LACO</name>
<protein>
    <submittedName>
        <fullName evidence="1">Uncharacterized protein</fullName>
    </submittedName>
</protein>